<dbReference type="Proteomes" id="UP000799536">
    <property type="component" value="Unassembled WGS sequence"/>
</dbReference>
<gene>
    <name evidence="1" type="ORF">GQ43DRAFT_68600</name>
</gene>
<evidence type="ECO:0000313" key="2">
    <source>
        <dbReference type="Proteomes" id="UP000799536"/>
    </source>
</evidence>
<proteinExistence type="predicted"/>
<dbReference type="EMBL" id="ML994016">
    <property type="protein sequence ID" value="KAF2200560.1"/>
    <property type="molecule type" value="Genomic_DNA"/>
</dbReference>
<evidence type="ECO:0000313" key="1">
    <source>
        <dbReference type="EMBL" id="KAF2200560.1"/>
    </source>
</evidence>
<accession>A0A9P4JK05</accession>
<keyword evidence="2" id="KW-1185">Reference proteome</keyword>
<protein>
    <submittedName>
        <fullName evidence="1">Uncharacterized protein</fullName>
    </submittedName>
</protein>
<organism evidence="1 2">
    <name type="scientific">Delitschia confertaspora ATCC 74209</name>
    <dbReference type="NCBI Taxonomy" id="1513339"/>
    <lineage>
        <taxon>Eukaryota</taxon>
        <taxon>Fungi</taxon>
        <taxon>Dikarya</taxon>
        <taxon>Ascomycota</taxon>
        <taxon>Pezizomycotina</taxon>
        <taxon>Dothideomycetes</taxon>
        <taxon>Pleosporomycetidae</taxon>
        <taxon>Pleosporales</taxon>
        <taxon>Delitschiaceae</taxon>
        <taxon>Delitschia</taxon>
    </lineage>
</organism>
<comment type="caution">
    <text evidence="1">The sequence shown here is derived from an EMBL/GenBank/DDBJ whole genome shotgun (WGS) entry which is preliminary data.</text>
</comment>
<reference evidence="1" key="1">
    <citation type="journal article" date="2020" name="Stud. Mycol.">
        <title>101 Dothideomycetes genomes: a test case for predicting lifestyles and emergence of pathogens.</title>
        <authorList>
            <person name="Haridas S."/>
            <person name="Albert R."/>
            <person name="Binder M."/>
            <person name="Bloem J."/>
            <person name="Labutti K."/>
            <person name="Salamov A."/>
            <person name="Andreopoulos B."/>
            <person name="Baker S."/>
            <person name="Barry K."/>
            <person name="Bills G."/>
            <person name="Bluhm B."/>
            <person name="Cannon C."/>
            <person name="Castanera R."/>
            <person name="Culley D."/>
            <person name="Daum C."/>
            <person name="Ezra D."/>
            <person name="Gonzalez J."/>
            <person name="Henrissat B."/>
            <person name="Kuo A."/>
            <person name="Liang C."/>
            <person name="Lipzen A."/>
            <person name="Lutzoni F."/>
            <person name="Magnuson J."/>
            <person name="Mondo S."/>
            <person name="Nolan M."/>
            <person name="Ohm R."/>
            <person name="Pangilinan J."/>
            <person name="Park H.-J."/>
            <person name="Ramirez L."/>
            <person name="Alfaro M."/>
            <person name="Sun H."/>
            <person name="Tritt A."/>
            <person name="Yoshinaga Y."/>
            <person name="Zwiers L.-H."/>
            <person name="Turgeon B."/>
            <person name="Goodwin S."/>
            <person name="Spatafora J."/>
            <person name="Crous P."/>
            <person name="Grigoriev I."/>
        </authorList>
    </citation>
    <scope>NUCLEOTIDE SEQUENCE</scope>
    <source>
        <strain evidence="1">ATCC 74209</strain>
    </source>
</reference>
<name>A0A9P4JK05_9PLEO</name>
<dbReference type="AlphaFoldDB" id="A0A9P4JK05"/>
<sequence length="92" mass="10387">MVTQPMATTIPLLHYSTTFRQPSFRTREAGRCVAPEELAISTILVLAVLYAGQNLLRSDGQLSRLLLHNGHSLRQGGQESLQTKRFRPYETF</sequence>